<proteinExistence type="predicted"/>
<accession>A0ABV7UJG1</accession>
<reference evidence="2" key="1">
    <citation type="journal article" date="2019" name="Int. J. Syst. Evol. Microbiol.">
        <title>The Global Catalogue of Microorganisms (GCM) 10K type strain sequencing project: providing services to taxonomists for standard genome sequencing and annotation.</title>
        <authorList>
            <consortium name="The Broad Institute Genomics Platform"/>
            <consortium name="The Broad Institute Genome Sequencing Center for Infectious Disease"/>
            <person name="Wu L."/>
            <person name="Ma J."/>
        </authorList>
    </citation>
    <scope>NUCLEOTIDE SEQUENCE [LARGE SCALE GENOMIC DNA]</scope>
    <source>
        <strain evidence="2">KCTC 42282</strain>
    </source>
</reference>
<evidence type="ECO:0000313" key="1">
    <source>
        <dbReference type="EMBL" id="MFC3638862.1"/>
    </source>
</evidence>
<evidence type="ECO:0000313" key="2">
    <source>
        <dbReference type="Proteomes" id="UP001595704"/>
    </source>
</evidence>
<protein>
    <submittedName>
        <fullName evidence="1">Uncharacterized protein</fullName>
    </submittedName>
</protein>
<name>A0ABV7UJG1_9HYPH</name>
<dbReference type="RefSeq" id="WP_191321589.1">
    <property type="nucleotide sequence ID" value="NZ_BNCG01000163.1"/>
</dbReference>
<gene>
    <name evidence="1" type="ORF">ACFONL_16090</name>
</gene>
<dbReference type="EMBL" id="JBHRYC010000081">
    <property type="protein sequence ID" value="MFC3638862.1"/>
    <property type="molecule type" value="Genomic_DNA"/>
</dbReference>
<keyword evidence="2" id="KW-1185">Reference proteome</keyword>
<dbReference type="Proteomes" id="UP001595704">
    <property type="component" value="Unassembled WGS sequence"/>
</dbReference>
<comment type="caution">
    <text evidence="1">The sequence shown here is derived from an EMBL/GenBank/DDBJ whole genome shotgun (WGS) entry which is preliminary data.</text>
</comment>
<sequence>MTDFRKGDVCSLEVVVVDGPDMDGEVHVAYTGPFSGRQLGYVAPSALTLIRRAPVDLATCEIPQEGLLVRAGSGDLVTMVGRDGDMAWLRYDMQSYDSRLVSDLRPPDVPTPATGAPGHIMIGDRAVPEPMKKHPRDGDTYWFPVIDDDGEAGALSDLWDNAFIDHTLFMLGGCHRTEANARAHAEAIIALSAGEGV</sequence>
<organism evidence="1 2">
    <name type="scientific">Camelimonas fluminis</name>
    <dbReference type="NCBI Taxonomy" id="1576911"/>
    <lineage>
        <taxon>Bacteria</taxon>
        <taxon>Pseudomonadati</taxon>
        <taxon>Pseudomonadota</taxon>
        <taxon>Alphaproteobacteria</taxon>
        <taxon>Hyphomicrobiales</taxon>
        <taxon>Chelatococcaceae</taxon>
        <taxon>Camelimonas</taxon>
    </lineage>
</organism>